<evidence type="ECO:0000256" key="3">
    <source>
        <dbReference type="ARBA" id="ARBA00022691"/>
    </source>
</evidence>
<evidence type="ECO:0000313" key="7">
    <source>
        <dbReference type="EMBL" id="CAH0526592.1"/>
    </source>
</evidence>
<name>A0ABN8DJ36_9VIBR</name>
<gene>
    <name evidence="7" type="ORF">VHP8226_01946</name>
</gene>
<dbReference type="RefSeq" id="WP_237484854.1">
    <property type="nucleotide sequence ID" value="NZ_CAKLCM010000002.1"/>
</dbReference>
<dbReference type="InterPro" id="IPR005636">
    <property type="entry name" value="DTW"/>
</dbReference>
<dbReference type="Proteomes" id="UP000838160">
    <property type="component" value="Unassembled WGS sequence"/>
</dbReference>
<keyword evidence="2" id="KW-0808">Transferase</keyword>
<dbReference type="Pfam" id="PF03942">
    <property type="entry name" value="DTW"/>
    <property type="match status" value="1"/>
</dbReference>
<evidence type="ECO:0000256" key="4">
    <source>
        <dbReference type="ARBA" id="ARBA00022694"/>
    </source>
</evidence>
<comment type="similarity">
    <text evidence="5">Belongs to the TDD superfamily. DTWD2 family.</text>
</comment>
<dbReference type="PANTHER" id="PTHR21392:SF0">
    <property type="entry name" value="TRNA-URIDINE AMINOCARBOXYPROPYLTRANSFERASE 2"/>
    <property type="match status" value="1"/>
</dbReference>
<evidence type="ECO:0000259" key="6">
    <source>
        <dbReference type="SMART" id="SM01144"/>
    </source>
</evidence>
<dbReference type="EMBL" id="CAKLCM010000002">
    <property type="protein sequence ID" value="CAH0526592.1"/>
    <property type="molecule type" value="Genomic_DNA"/>
</dbReference>
<dbReference type="EC" id="2.5.1.25" evidence="1"/>
<dbReference type="SMART" id="SM01144">
    <property type="entry name" value="DTW"/>
    <property type="match status" value="1"/>
</dbReference>
<reference evidence="7" key="1">
    <citation type="submission" date="2021-12" db="EMBL/GenBank/DDBJ databases">
        <authorList>
            <person name="Rodrigo-Torres L."/>
            <person name="Arahal R. D."/>
            <person name="Lucena T."/>
        </authorList>
    </citation>
    <scope>NUCLEOTIDE SEQUENCE</scope>
    <source>
        <strain evidence="7">CECT 8226</strain>
    </source>
</reference>
<keyword evidence="4" id="KW-0819">tRNA processing</keyword>
<comment type="caution">
    <text evidence="7">The sequence shown here is derived from an EMBL/GenBank/DDBJ whole genome shotgun (WGS) entry which is preliminary data.</text>
</comment>
<evidence type="ECO:0000256" key="2">
    <source>
        <dbReference type="ARBA" id="ARBA00022679"/>
    </source>
</evidence>
<proteinExistence type="inferred from homology"/>
<evidence type="ECO:0000313" key="8">
    <source>
        <dbReference type="Proteomes" id="UP000838160"/>
    </source>
</evidence>
<accession>A0ABN8DJ36</accession>
<protein>
    <recommendedName>
        <fullName evidence="1">tRNA-uridine aminocarboxypropyltransferase</fullName>
        <ecNumber evidence="1">2.5.1.25</ecNumber>
    </recommendedName>
</protein>
<dbReference type="PANTHER" id="PTHR21392">
    <property type="entry name" value="TRNA-URIDINE AMINOCARBOXYPROPYLTRANSFERASE 2"/>
    <property type="match status" value="1"/>
</dbReference>
<organism evidence="7 8">
    <name type="scientific">Vibrio hippocampi</name>
    <dbReference type="NCBI Taxonomy" id="654686"/>
    <lineage>
        <taxon>Bacteria</taxon>
        <taxon>Pseudomonadati</taxon>
        <taxon>Pseudomonadota</taxon>
        <taxon>Gammaproteobacteria</taxon>
        <taxon>Vibrionales</taxon>
        <taxon>Vibrionaceae</taxon>
        <taxon>Vibrio</taxon>
    </lineage>
</organism>
<sequence length="202" mass="23330">MSRYCPNCLKAGDACFCRWIQPLTSQIELIILQHPSEEKRPLGTARILSLSLHNARLFVGEDFSEHQPLLELINDPAYQTVVLYPTADSSSIAQREMGDDSLPLRVILIDGTWKKAYKMWNINHWLHELPQIHLPEALEGDYRIRKAPKANALSTVEAGYHLLSLLQPELDFKPLLTTFEQMIEYQIKRMPPEVYQRNYGDK</sequence>
<keyword evidence="8" id="KW-1185">Reference proteome</keyword>
<evidence type="ECO:0000256" key="5">
    <source>
        <dbReference type="ARBA" id="ARBA00034489"/>
    </source>
</evidence>
<feature type="domain" description="DTW" evidence="6">
    <location>
        <begin position="1"/>
        <end position="191"/>
    </location>
</feature>
<dbReference type="InterPro" id="IPR039262">
    <property type="entry name" value="DTWD2/TAPT"/>
</dbReference>
<evidence type="ECO:0000256" key="1">
    <source>
        <dbReference type="ARBA" id="ARBA00012386"/>
    </source>
</evidence>
<keyword evidence="3" id="KW-0949">S-adenosyl-L-methionine</keyword>